<evidence type="ECO:0000313" key="5">
    <source>
        <dbReference type="EMBL" id="RRJ84858.1"/>
    </source>
</evidence>
<dbReference type="GO" id="GO:0015979">
    <property type="term" value="P:photosynthesis"/>
    <property type="evidence" value="ECO:0007669"/>
    <property type="project" value="UniProtKB-KW"/>
</dbReference>
<reference evidence="5 6" key="2">
    <citation type="submission" date="2018-12" db="EMBL/GenBank/DDBJ databases">
        <title>Simiduia agarivorans gen. nov., sp. nov., a marine, agarolytic bacterium isolated from shallow coastal water from Keelung, Taiwan.</title>
        <authorList>
            <person name="Shieh W.Y."/>
        </authorList>
    </citation>
    <scope>NUCLEOTIDE SEQUENCE [LARGE SCALE GENOMIC DNA]</scope>
    <source>
        <strain evidence="5 6">GTF-13</strain>
    </source>
</reference>
<dbReference type="Pfam" id="PF14870">
    <property type="entry name" value="PSII_BNR"/>
    <property type="match status" value="2"/>
</dbReference>
<dbReference type="InterPro" id="IPR015943">
    <property type="entry name" value="WD40/YVTN_repeat-like_dom_sf"/>
</dbReference>
<organism evidence="5 6">
    <name type="scientific">Aestuariirhabdus litorea</name>
    <dbReference type="NCBI Taxonomy" id="2528527"/>
    <lineage>
        <taxon>Bacteria</taxon>
        <taxon>Pseudomonadati</taxon>
        <taxon>Pseudomonadota</taxon>
        <taxon>Gammaproteobacteria</taxon>
        <taxon>Oceanospirillales</taxon>
        <taxon>Aestuariirhabdaceae</taxon>
        <taxon>Aestuariirhabdus</taxon>
    </lineage>
</organism>
<dbReference type="PANTHER" id="PTHR47199">
    <property type="entry name" value="PHOTOSYSTEM II STABILITY/ASSEMBLY FACTOR HCF136, CHLOROPLASTIC"/>
    <property type="match status" value="1"/>
</dbReference>
<dbReference type="InterPro" id="IPR036278">
    <property type="entry name" value="Sialidase_sf"/>
</dbReference>
<evidence type="ECO:0000256" key="2">
    <source>
        <dbReference type="ARBA" id="ARBA00023276"/>
    </source>
</evidence>
<evidence type="ECO:0000256" key="1">
    <source>
        <dbReference type="ARBA" id="ARBA00022531"/>
    </source>
</evidence>
<keyword evidence="1" id="KW-0602">Photosynthesis</keyword>
<protein>
    <recommendedName>
        <fullName evidence="4">Photosynthesis system II assembly factor Ycf48/Hcf136-like domain-containing protein</fullName>
    </recommendedName>
</protein>
<evidence type="ECO:0000259" key="4">
    <source>
        <dbReference type="Pfam" id="PF14870"/>
    </source>
</evidence>
<feature type="signal peptide" evidence="3">
    <location>
        <begin position="1"/>
        <end position="32"/>
    </location>
</feature>
<dbReference type="SUPFAM" id="SSF50939">
    <property type="entry name" value="Sialidases"/>
    <property type="match status" value="1"/>
</dbReference>
<dbReference type="AlphaFoldDB" id="A0A3P3VSB2"/>
<dbReference type="CDD" id="cd15482">
    <property type="entry name" value="Sialidase_non-viral"/>
    <property type="match status" value="1"/>
</dbReference>
<evidence type="ECO:0000256" key="3">
    <source>
        <dbReference type="SAM" id="SignalP"/>
    </source>
</evidence>
<feature type="domain" description="Photosynthesis system II assembly factor Ycf48/Hcf136-like" evidence="4">
    <location>
        <begin position="130"/>
        <end position="298"/>
    </location>
</feature>
<keyword evidence="6" id="KW-1185">Reference proteome</keyword>
<dbReference type="Gene3D" id="2.130.10.10">
    <property type="entry name" value="YVTN repeat-like/Quinoprotein amine dehydrogenase"/>
    <property type="match status" value="1"/>
</dbReference>
<gene>
    <name evidence="5" type="ORF">D0544_07160</name>
</gene>
<sequence>MTLLQTTYDNLVLSLRYLALLLLGVAASSASAEEAVRYSVIAEKAIHSILLDVARAGDRMVAVGDRGHILYSDDSGANWTQAKVPTQQMLTATSFPTPKVGWAVGHDAVILKTVDGGETWVKQYDDPDAEVPFLDVWFKDDLNGFAIGAYGYFLRTEDGGTTWDEWKENIDNVEELHLNAMIALGDGTLLIAGEQGTLYRSTDEGAYFEALESPYDGSFFGAVPSQKPESALVFGLRGHLFRTDDTGDSWQQVDSGTEQGLFAGRLLGDGSQVIVGDSGNILISRDDGNSVSLTSRANRLLINGIEQAPDGGWILVGQGGAHRVLAGGSDRKPLDN</sequence>
<dbReference type="EMBL" id="QWEZ01000001">
    <property type="protein sequence ID" value="RRJ84858.1"/>
    <property type="molecule type" value="Genomic_DNA"/>
</dbReference>
<reference evidence="5 6" key="1">
    <citation type="submission" date="2018-08" db="EMBL/GenBank/DDBJ databases">
        <authorList>
            <person name="Khan S.A."/>
        </authorList>
    </citation>
    <scope>NUCLEOTIDE SEQUENCE [LARGE SCALE GENOMIC DNA]</scope>
    <source>
        <strain evidence="5 6">GTF-13</strain>
    </source>
</reference>
<keyword evidence="2" id="KW-0604">Photosystem II</keyword>
<keyword evidence="3" id="KW-0732">Signal</keyword>
<evidence type="ECO:0000313" key="6">
    <source>
        <dbReference type="Proteomes" id="UP000280792"/>
    </source>
</evidence>
<dbReference type="GO" id="GO:0009523">
    <property type="term" value="C:photosystem II"/>
    <property type="evidence" value="ECO:0007669"/>
    <property type="project" value="UniProtKB-KW"/>
</dbReference>
<proteinExistence type="predicted"/>
<feature type="domain" description="Photosynthesis system II assembly factor Ycf48/Hcf136-like" evidence="4">
    <location>
        <begin position="77"/>
        <end position="125"/>
    </location>
</feature>
<dbReference type="Proteomes" id="UP000280792">
    <property type="component" value="Unassembled WGS sequence"/>
</dbReference>
<accession>A0A3P3VSB2</accession>
<comment type="caution">
    <text evidence="5">The sequence shown here is derived from an EMBL/GenBank/DDBJ whole genome shotgun (WGS) entry which is preliminary data.</text>
</comment>
<name>A0A3P3VSB2_9GAMM</name>
<dbReference type="PANTHER" id="PTHR47199:SF2">
    <property type="entry name" value="PHOTOSYSTEM II STABILITY_ASSEMBLY FACTOR HCF136, CHLOROPLASTIC"/>
    <property type="match status" value="1"/>
</dbReference>
<dbReference type="InterPro" id="IPR028203">
    <property type="entry name" value="PSII_CF48-like_dom"/>
</dbReference>
<feature type="chain" id="PRO_5018164133" description="Photosynthesis system II assembly factor Ycf48/Hcf136-like domain-containing protein" evidence="3">
    <location>
        <begin position="33"/>
        <end position="336"/>
    </location>
</feature>